<accession>A0A6C0IYF3</accession>
<evidence type="ECO:0000313" key="2">
    <source>
        <dbReference type="EMBL" id="QHT97476.1"/>
    </source>
</evidence>
<sequence>MEISYNGISLFLKKNQFESDDTFNRRAWFIIKQEPKNLKELNKIIDYSLFWINIEYYNCKYNDSITDKILELKKNIYK</sequence>
<reference evidence="2" key="1">
    <citation type="journal article" date="2020" name="Nature">
        <title>Giant virus diversity and host interactions through global metagenomics.</title>
        <authorList>
            <person name="Schulz F."/>
            <person name="Roux S."/>
            <person name="Paez-Espino D."/>
            <person name="Jungbluth S."/>
            <person name="Walsh D.A."/>
            <person name="Denef V.J."/>
            <person name="McMahon K.D."/>
            <person name="Konstantinidis K.T."/>
            <person name="Eloe-Fadrosh E.A."/>
            <person name="Kyrpides N.C."/>
            <person name="Woyke T."/>
        </authorList>
    </citation>
    <scope>NUCLEOTIDE SEQUENCE</scope>
    <source>
        <strain evidence="2">GVMAG-M-3300025138-11</strain>
    </source>
</reference>
<dbReference type="EMBL" id="MN740277">
    <property type="protein sequence ID" value="QHT97476.1"/>
    <property type="molecule type" value="Genomic_DNA"/>
</dbReference>
<dbReference type="AlphaFoldDB" id="A0A6C0IYF3"/>
<dbReference type="PROSITE" id="PS51827">
    <property type="entry name" value="XTBD"/>
    <property type="match status" value="1"/>
</dbReference>
<feature type="domain" description="XRN2-binding (XTBD)" evidence="1">
    <location>
        <begin position="10"/>
        <end position="78"/>
    </location>
</feature>
<evidence type="ECO:0000259" key="1">
    <source>
        <dbReference type="PROSITE" id="PS51827"/>
    </source>
</evidence>
<name>A0A6C0IYF3_9ZZZZ</name>
<proteinExistence type="predicted"/>
<protein>
    <recommendedName>
        <fullName evidence="1">XRN2-binding (XTBD) domain-containing protein</fullName>
    </recommendedName>
</protein>
<dbReference type="Pfam" id="PF11952">
    <property type="entry name" value="XTBD"/>
    <property type="match status" value="1"/>
</dbReference>
<dbReference type="InterPro" id="IPR021859">
    <property type="entry name" value="XTBD"/>
</dbReference>
<organism evidence="2">
    <name type="scientific">viral metagenome</name>
    <dbReference type="NCBI Taxonomy" id="1070528"/>
    <lineage>
        <taxon>unclassified sequences</taxon>
        <taxon>metagenomes</taxon>
        <taxon>organismal metagenomes</taxon>
    </lineage>
</organism>